<dbReference type="eggNOG" id="COG4870">
    <property type="taxonomic scope" value="Bacteria"/>
</dbReference>
<proteinExistence type="predicted"/>
<dbReference type="InterPro" id="IPR051922">
    <property type="entry name" value="Bact_Sporulation_Assoc"/>
</dbReference>
<dbReference type="Pfam" id="PF18560">
    <property type="entry name" value="Lectin_like"/>
    <property type="match status" value="1"/>
</dbReference>
<reference evidence="3 5" key="2">
    <citation type="submission" date="2018-06" db="EMBL/GenBank/DDBJ databases">
        <authorList>
            <consortium name="Pathogen Informatics"/>
            <person name="Doyle S."/>
        </authorList>
    </citation>
    <scope>NUCLEOTIDE SEQUENCE [LARGE SCALE GENOMIC DNA]</scope>
    <source>
        <strain evidence="3 5">NCTC11460</strain>
    </source>
</reference>
<keyword evidence="3" id="KW-0378">Hydrolase</keyword>
<keyword evidence="2" id="KW-0645">Protease</keyword>
<evidence type="ECO:0000313" key="4">
    <source>
        <dbReference type="Proteomes" id="UP000070326"/>
    </source>
</evidence>
<dbReference type="Gene3D" id="3.40.50.12090">
    <property type="match status" value="2"/>
</dbReference>
<dbReference type="Gene3D" id="3.90.70.10">
    <property type="entry name" value="Cysteine proteinases"/>
    <property type="match status" value="1"/>
</dbReference>
<evidence type="ECO:0000313" key="5">
    <source>
        <dbReference type="Proteomes" id="UP000255101"/>
    </source>
</evidence>
<dbReference type="Proteomes" id="UP000070326">
    <property type="component" value="Unassembled WGS sequence"/>
</dbReference>
<dbReference type="EMBL" id="LSQZ01000035">
    <property type="protein sequence ID" value="KXI13064.1"/>
    <property type="molecule type" value="Genomic_DNA"/>
</dbReference>
<dbReference type="EMBL" id="UGTB01000004">
    <property type="protein sequence ID" value="SUB61922.1"/>
    <property type="molecule type" value="Genomic_DNA"/>
</dbReference>
<name>A0A135YUL0_9FIRM</name>
<accession>A0A135YUL0</accession>
<dbReference type="GO" id="GO:0008745">
    <property type="term" value="F:N-acetylmuramoyl-L-alanine amidase activity"/>
    <property type="evidence" value="ECO:0007669"/>
    <property type="project" value="UniProtKB-EC"/>
</dbReference>
<evidence type="ECO:0000313" key="2">
    <source>
        <dbReference type="EMBL" id="KXI13064.1"/>
    </source>
</evidence>
<dbReference type="SUPFAM" id="SSF54001">
    <property type="entry name" value="Cysteine proteinases"/>
    <property type="match status" value="1"/>
</dbReference>
<dbReference type="InterPro" id="IPR007253">
    <property type="entry name" value="Cell_wall-bd_2"/>
</dbReference>
<gene>
    <name evidence="3" type="primary">lytC_30</name>
    <name evidence="2" type="ORF">HMPREF3195_00957</name>
    <name evidence="3" type="ORF">NCTC11460_01913</name>
</gene>
<dbReference type="RefSeq" id="WP_019595364.1">
    <property type="nucleotide sequence ID" value="NZ_FOVA01000005.1"/>
</dbReference>
<dbReference type="CDD" id="cd02619">
    <property type="entry name" value="Peptidase_C1"/>
    <property type="match status" value="1"/>
</dbReference>
<dbReference type="SMART" id="SM00645">
    <property type="entry name" value="Pept_C1"/>
    <property type="match status" value="1"/>
</dbReference>
<evidence type="ECO:0000313" key="3">
    <source>
        <dbReference type="EMBL" id="SUB61922.1"/>
    </source>
</evidence>
<dbReference type="Pfam" id="PF00112">
    <property type="entry name" value="Peptidase_C1"/>
    <property type="match status" value="1"/>
</dbReference>
<dbReference type="EC" id="3.5.1.28" evidence="3"/>
<dbReference type="GO" id="GO:0006508">
    <property type="term" value="P:proteolysis"/>
    <property type="evidence" value="ECO:0007669"/>
    <property type="project" value="UniProtKB-KW"/>
</dbReference>
<dbReference type="Proteomes" id="UP000255101">
    <property type="component" value="Unassembled WGS sequence"/>
</dbReference>
<reference evidence="2 4" key="1">
    <citation type="submission" date="2016-02" db="EMBL/GenBank/DDBJ databases">
        <authorList>
            <person name="Wen L."/>
            <person name="He K."/>
            <person name="Yang H."/>
        </authorList>
    </citation>
    <scope>NUCLEOTIDE SEQUENCE [LARGE SCALE GENOMIC DNA]</scope>
    <source>
        <strain evidence="2 4">MJR8628A</strain>
    </source>
</reference>
<dbReference type="InterPro" id="IPR000668">
    <property type="entry name" value="Peptidase_C1A_C"/>
</dbReference>
<dbReference type="PANTHER" id="PTHR30032:SF8">
    <property type="entry name" value="GERMINATION-SPECIFIC N-ACETYLMURAMOYL-L-ALANINE AMIDASE"/>
    <property type="match status" value="1"/>
</dbReference>
<dbReference type="STRING" id="1261.HMPREF3195_00957"/>
<evidence type="ECO:0000259" key="1">
    <source>
        <dbReference type="SMART" id="SM00645"/>
    </source>
</evidence>
<dbReference type="InterPro" id="IPR040528">
    <property type="entry name" value="Lectin-like"/>
</dbReference>
<dbReference type="Pfam" id="PF04122">
    <property type="entry name" value="CW_binding_2"/>
    <property type="match status" value="3"/>
</dbReference>
<dbReference type="PANTHER" id="PTHR30032">
    <property type="entry name" value="N-ACETYLMURAMOYL-L-ALANINE AMIDASE-RELATED"/>
    <property type="match status" value="1"/>
</dbReference>
<dbReference type="InterPro" id="IPR000169">
    <property type="entry name" value="Pept_cys_AS"/>
</dbReference>
<feature type="domain" description="Peptidase C1A papain C-terminal" evidence="1">
    <location>
        <begin position="111"/>
        <end position="347"/>
    </location>
</feature>
<dbReference type="PROSITE" id="PS00139">
    <property type="entry name" value="THIOL_PROTEASE_CYS"/>
    <property type="match status" value="1"/>
</dbReference>
<dbReference type="PATRIC" id="fig|1261.5.peg.963"/>
<protein>
    <submittedName>
        <fullName evidence="3">N-acetylmuramoyl-L-alanine amidase LytC</fullName>
        <ecNumber evidence="3">3.5.1.28</ecNumber>
    </submittedName>
    <submittedName>
        <fullName evidence="2">Papain family cysteine protease</fullName>
    </submittedName>
</protein>
<sequence>MVYNRNKKLRKDNKFKKAVLCFLTGIMLAGPIGHSGVRAYDGPETSSLNDVDIIYGSDDNGGDNVNGESVNIPKPVKTQDGHTMDITTFDFRGTRLRSFVKQSGFGTYTSASSKYDPRSLGYMTPVRDQQSLGICWTFAGNATLESYLKKSGLGDYDLSEEHMRWWGKGGLYNWNIGDTEGSTNETSVGYFTSWMGPKLEADIPYNGRMTTEQGAKKPYNYDSAKMLDYRVTDVVNVATDEVSVKNAILKYGAVMSGYYDDKRYMSLDKNAFYCDDKKGQTHAITIVGWDNDYPRDKFTGLARPNSNGAWLVKNSWGNYNSEGGYMWISYEDKNILSYSDNYAISNVKKDQGQKIYQHEYSMSSNLRDDKALTVANAFNFEAGEVLQGVMFATDSQGANYEIYYIPYVSNSYDYSKKLLLKSGRVDHSGYTTVDINNHRLNGKGAIGIRIDNTQAGQKSTINIEKDVVGYKMYKSSSNPGESFVLINDSLVDMKKIGGLESTNPVIKAITSKNKVSGENIIAGSNRYKTAVEISKKGWTNSENVVLVNSKSMPDALTATSLASLKSAPILITDKDKLNPDIENEINRLAAKNIIVVGGDSSVSMKISEYLSKRGMKVERIAGRNRYETSENIAKEVARLSKSKDTSVNSVALVNGRRGLADAISFSPISGEKNIPIILVGNNMKANIPTEIGQIEKTYIIGGSGSLSEGLEKSSKNPLRLSGNNRNNTNASIIDYFYKNRNSEFAFVAKDGIPREDSLIDGLAVGAYAAKTKSPIVLAHSKLKKQQRDAISAMKIGKVYQVGIGNNEVASLELINMILDTK</sequence>
<dbReference type="AlphaFoldDB" id="A0A135YUL0"/>
<dbReference type="GO" id="GO:0008234">
    <property type="term" value="F:cysteine-type peptidase activity"/>
    <property type="evidence" value="ECO:0007669"/>
    <property type="project" value="InterPro"/>
</dbReference>
<dbReference type="InterPro" id="IPR038765">
    <property type="entry name" value="Papain-like_cys_pep_sf"/>
</dbReference>
<organism evidence="2 4">
    <name type="scientific">Peptostreptococcus anaerobius</name>
    <dbReference type="NCBI Taxonomy" id="1261"/>
    <lineage>
        <taxon>Bacteria</taxon>
        <taxon>Bacillati</taxon>
        <taxon>Bacillota</taxon>
        <taxon>Clostridia</taxon>
        <taxon>Peptostreptococcales</taxon>
        <taxon>Peptostreptococcaceae</taxon>
        <taxon>Peptostreptococcus</taxon>
    </lineage>
</organism>